<dbReference type="PANTHER" id="PTHR21310">
    <property type="entry name" value="AMINOGLYCOSIDE PHOSPHOTRANSFERASE-RELATED-RELATED"/>
    <property type="match status" value="1"/>
</dbReference>
<dbReference type="InterPro" id="IPR011009">
    <property type="entry name" value="Kinase-like_dom_sf"/>
</dbReference>
<dbReference type="RefSeq" id="WP_072830244.1">
    <property type="nucleotide sequence ID" value="NZ_FQXP01000003.1"/>
</dbReference>
<dbReference type="Proteomes" id="UP000184526">
    <property type="component" value="Unassembled WGS sequence"/>
</dbReference>
<dbReference type="OrthoDB" id="9800774at2"/>
<reference evidence="2 3" key="1">
    <citation type="submission" date="2016-11" db="EMBL/GenBank/DDBJ databases">
        <authorList>
            <person name="Jaros S."/>
            <person name="Januszkiewicz K."/>
            <person name="Wedrychowicz H."/>
        </authorList>
    </citation>
    <scope>NUCLEOTIDE SEQUENCE [LARGE SCALE GENOMIC DNA]</scope>
    <source>
        <strain evidence="2 3">DSM 3089</strain>
    </source>
</reference>
<dbReference type="SUPFAM" id="SSF56112">
    <property type="entry name" value="Protein kinase-like (PK-like)"/>
    <property type="match status" value="1"/>
</dbReference>
<keyword evidence="2" id="KW-0808">Transferase</keyword>
<dbReference type="AlphaFoldDB" id="A0A1M5U099"/>
<dbReference type="EMBL" id="FQXP01000003">
    <property type="protein sequence ID" value="SHH56364.1"/>
    <property type="molecule type" value="Genomic_DNA"/>
</dbReference>
<evidence type="ECO:0000259" key="1">
    <source>
        <dbReference type="Pfam" id="PF01636"/>
    </source>
</evidence>
<feature type="domain" description="Aminoglycoside phosphotransferase" evidence="1">
    <location>
        <begin position="35"/>
        <end position="265"/>
    </location>
</feature>
<dbReference type="Pfam" id="PF01636">
    <property type="entry name" value="APH"/>
    <property type="match status" value="1"/>
</dbReference>
<accession>A0A1M5U099</accession>
<protein>
    <submittedName>
        <fullName evidence="2">Phosphotransferase enzyme family protein</fullName>
    </submittedName>
</protein>
<evidence type="ECO:0000313" key="2">
    <source>
        <dbReference type="EMBL" id="SHH56364.1"/>
    </source>
</evidence>
<gene>
    <name evidence="2" type="ORF">SAMN02745196_00790</name>
</gene>
<name>A0A1M5U099_9CLOT</name>
<keyword evidence="3" id="KW-1185">Reference proteome</keyword>
<dbReference type="Gene3D" id="3.90.1200.10">
    <property type="match status" value="1"/>
</dbReference>
<proteinExistence type="predicted"/>
<dbReference type="STRING" id="1121306.SAMN02745196_00790"/>
<organism evidence="2 3">
    <name type="scientific">Clostridium collagenovorans DSM 3089</name>
    <dbReference type="NCBI Taxonomy" id="1121306"/>
    <lineage>
        <taxon>Bacteria</taxon>
        <taxon>Bacillati</taxon>
        <taxon>Bacillota</taxon>
        <taxon>Clostridia</taxon>
        <taxon>Eubacteriales</taxon>
        <taxon>Clostridiaceae</taxon>
        <taxon>Clostridium</taxon>
    </lineage>
</organism>
<dbReference type="InterPro" id="IPR051678">
    <property type="entry name" value="AGP_Transferase"/>
</dbReference>
<evidence type="ECO:0000313" key="3">
    <source>
        <dbReference type="Proteomes" id="UP000184526"/>
    </source>
</evidence>
<dbReference type="Gene3D" id="3.30.200.20">
    <property type="entry name" value="Phosphorylase Kinase, domain 1"/>
    <property type="match status" value="1"/>
</dbReference>
<dbReference type="InterPro" id="IPR002575">
    <property type="entry name" value="Aminoglycoside_PTrfase"/>
</dbReference>
<dbReference type="GO" id="GO:0016740">
    <property type="term" value="F:transferase activity"/>
    <property type="evidence" value="ECO:0007669"/>
    <property type="project" value="UniProtKB-KW"/>
</dbReference>
<sequence>MEKDWERCIPFFSINKEVADLLLKSYRKDLKVKSITRMKEGCRNTNYALEVEGLNHKLLLRIFNEDDESYKRERNLLQKIEDIIPVQEVYYIGKHELIENRTFGIYKFIEGCSLREYVLKENEISKEFICDIARVLAVLHNNSYESIGFLDDNLKVHEKLPPLESWYEMFLGERARKRLGEDISKKIIKLVEDKKDILKELDTSSCLVHGDFQGANILIKDHRLICVLDWEFSMAGHRVADIAQFFRYEEYFNEKLLREFEREYNKYANIQLEKEWYNLGKLRDLATLVQMIGTKEDLPEKYKDLKKLIEGYLSSLI</sequence>